<keyword evidence="4" id="KW-0804">Transcription</keyword>
<dbReference type="InterPro" id="IPR001647">
    <property type="entry name" value="HTH_TetR"/>
</dbReference>
<reference evidence="7 8" key="1">
    <citation type="submission" date="2020-08" db="EMBL/GenBank/DDBJ databases">
        <title>Sequencing the genomes of 1000 actinobacteria strains.</title>
        <authorList>
            <person name="Klenk H.-P."/>
        </authorList>
    </citation>
    <scope>NUCLEOTIDE SEQUENCE [LARGE SCALE GENOMIC DNA]</scope>
    <source>
        <strain evidence="7 8">DSM 45507</strain>
    </source>
</reference>
<dbReference type="Gene3D" id="1.10.10.60">
    <property type="entry name" value="Homeodomain-like"/>
    <property type="match status" value="1"/>
</dbReference>
<gene>
    <name evidence="7" type="ORF">HD596_004943</name>
</gene>
<dbReference type="Gene3D" id="1.10.357.10">
    <property type="entry name" value="Tetracycline Repressor, domain 2"/>
    <property type="match status" value="1"/>
</dbReference>
<protein>
    <submittedName>
        <fullName evidence="7">AcrR family transcriptional regulator</fullName>
    </submittedName>
</protein>
<dbReference type="GO" id="GO:0003677">
    <property type="term" value="F:DNA binding"/>
    <property type="evidence" value="ECO:0007669"/>
    <property type="project" value="UniProtKB-UniRule"/>
</dbReference>
<dbReference type="GO" id="GO:0046677">
    <property type="term" value="P:response to antibiotic"/>
    <property type="evidence" value="ECO:0007669"/>
    <property type="project" value="InterPro"/>
</dbReference>
<evidence type="ECO:0000256" key="5">
    <source>
        <dbReference type="PROSITE-ProRule" id="PRU00335"/>
    </source>
</evidence>
<evidence type="ECO:0000256" key="2">
    <source>
        <dbReference type="ARBA" id="ARBA00023015"/>
    </source>
</evidence>
<dbReference type="GO" id="GO:0045892">
    <property type="term" value="P:negative regulation of DNA-templated transcription"/>
    <property type="evidence" value="ECO:0007669"/>
    <property type="project" value="InterPro"/>
</dbReference>
<feature type="DNA-binding region" description="H-T-H motif" evidence="5">
    <location>
        <begin position="44"/>
        <end position="63"/>
    </location>
</feature>
<dbReference type="InterPro" id="IPR003012">
    <property type="entry name" value="Tet_transcr_reg_TetR"/>
</dbReference>
<dbReference type="InterPro" id="IPR009057">
    <property type="entry name" value="Homeodomain-like_sf"/>
</dbReference>
<feature type="domain" description="HTH tetR-type" evidence="6">
    <location>
        <begin position="21"/>
        <end position="81"/>
    </location>
</feature>
<keyword evidence="8" id="KW-1185">Reference proteome</keyword>
<evidence type="ECO:0000256" key="3">
    <source>
        <dbReference type="ARBA" id="ARBA00023125"/>
    </source>
</evidence>
<dbReference type="Pfam" id="PF00440">
    <property type="entry name" value="TetR_N"/>
    <property type="match status" value="1"/>
</dbReference>
<accession>A0A7W9G6K8</accession>
<organism evidence="7 8">
    <name type="scientific">Nonomuraea jabiensis</name>
    <dbReference type="NCBI Taxonomy" id="882448"/>
    <lineage>
        <taxon>Bacteria</taxon>
        <taxon>Bacillati</taxon>
        <taxon>Actinomycetota</taxon>
        <taxon>Actinomycetes</taxon>
        <taxon>Streptosporangiales</taxon>
        <taxon>Streptosporangiaceae</taxon>
        <taxon>Nonomuraea</taxon>
    </lineage>
</organism>
<dbReference type="SUPFAM" id="SSF46689">
    <property type="entry name" value="Homeodomain-like"/>
    <property type="match status" value="1"/>
</dbReference>
<sequence>MTGKQFASVWLREPRKTASPGRSRDEIVRAAIEILDAEGLGGLSMRKLGAKLSAGATSIYWYVAHKDELLELVYDQVWGEMSMPEPEDVGWRDAASVLAYSMRSVILRHPWAADLLGRMPALGPNAIQVADRMRRMFKLAGFEGMDVDYAGSTLTAYIYGMTIPEVAWNSTMGEHEYDPDEMRAMVARAVRDFPDMLERMDMSAYDDPQTVRQVAFDFGLVSVLDGLERRLAT</sequence>
<comment type="caution">
    <text evidence="7">The sequence shown here is derived from an EMBL/GenBank/DDBJ whole genome shotgun (WGS) entry which is preliminary data.</text>
</comment>
<dbReference type="SUPFAM" id="SSF48498">
    <property type="entry name" value="Tetracyclin repressor-like, C-terminal domain"/>
    <property type="match status" value="1"/>
</dbReference>
<keyword evidence="2" id="KW-0805">Transcription regulation</keyword>
<dbReference type="InterPro" id="IPR036271">
    <property type="entry name" value="Tet_transcr_reg_TetR-rel_C_sf"/>
</dbReference>
<evidence type="ECO:0000313" key="8">
    <source>
        <dbReference type="Proteomes" id="UP000579153"/>
    </source>
</evidence>
<dbReference type="Proteomes" id="UP000579153">
    <property type="component" value="Unassembled WGS sequence"/>
</dbReference>
<keyword evidence="3 5" id="KW-0238">DNA-binding</keyword>
<proteinExistence type="predicted"/>
<dbReference type="PRINTS" id="PR00400">
    <property type="entry name" value="TETREPRESSOR"/>
</dbReference>
<dbReference type="PROSITE" id="PS50977">
    <property type="entry name" value="HTH_TETR_2"/>
    <property type="match status" value="1"/>
</dbReference>
<dbReference type="RefSeq" id="WP_185071653.1">
    <property type="nucleotide sequence ID" value="NZ_JACHMB010000001.1"/>
</dbReference>
<evidence type="ECO:0000259" key="6">
    <source>
        <dbReference type="PROSITE" id="PS50977"/>
    </source>
</evidence>
<evidence type="ECO:0000256" key="4">
    <source>
        <dbReference type="ARBA" id="ARBA00023163"/>
    </source>
</evidence>
<keyword evidence="1" id="KW-0678">Repressor</keyword>
<dbReference type="EMBL" id="JACHMB010000001">
    <property type="protein sequence ID" value="MBB5778187.1"/>
    <property type="molecule type" value="Genomic_DNA"/>
</dbReference>
<dbReference type="Pfam" id="PF02909">
    <property type="entry name" value="TetR_C_1"/>
    <property type="match status" value="1"/>
</dbReference>
<evidence type="ECO:0000313" key="7">
    <source>
        <dbReference type="EMBL" id="MBB5778187.1"/>
    </source>
</evidence>
<dbReference type="AlphaFoldDB" id="A0A7W9G6K8"/>
<evidence type="ECO:0000256" key="1">
    <source>
        <dbReference type="ARBA" id="ARBA00022491"/>
    </source>
</evidence>
<dbReference type="InterPro" id="IPR004111">
    <property type="entry name" value="Repressor_TetR_C"/>
</dbReference>
<name>A0A7W9G6K8_9ACTN</name>